<dbReference type="EMBL" id="JAYWIO010000008">
    <property type="protein sequence ID" value="KAK7244816.1"/>
    <property type="molecule type" value="Genomic_DNA"/>
</dbReference>
<sequence>MVDGGGATFSVVYYDGEAETTIGNVTVDSSFNFNKFLSFLSHKIGISPHQFSVYLASYGSNRKIPITAKVNFAAILRDTAGAASSFFFVKRSKRPRRNKVRNNSKGFGNNENNGFNIANPPANVVLLRRNAAAIATSPFAMSPVMSRFEYEKRMMDLQMQRERYLMSMGIGDLCFDERETPNANATAAGSGVGGGGFGGGVICEECLTGMDGGFHQCVYDAVTVGFRSPAGPVARPVRGTG</sequence>
<dbReference type="InterPro" id="IPR055562">
    <property type="entry name" value="DUF7138"/>
</dbReference>
<comment type="caution">
    <text evidence="2">The sequence shown here is derived from an EMBL/GenBank/DDBJ whole genome shotgun (WGS) entry which is preliminary data.</text>
</comment>
<dbReference type="PANTHER" id="PTHR36351:SF1">
    <property type="entry name" value="EMBRYO SAC DEVELOPMENT ARREST 12"/>
    <property type="match status" value="1"/>
</dbReference>
<dbReference type="Pfam" id="PF23596">
    <property type="entry name" value="DUF7138"/>
    <property type="match status" value="1"/>
</dbReference>
<feature type="domain" description="DUF7138" evidence="1">
    <location>
        <begin position="7"/>
        <end position="80"/>
    </location>
</feature>
<gene>
    <name evidence="2" type="ORF">RIF29_39643</name>
</gene>
<evidence type="ECO:0000259" key="1">
    <source>
        <dbReference type="Pfam" id="PF23596"/>
    </source>
</evidence>
<protein>
    <recommendedName>
        <fullName evidence="1">DUF7138 domain-containing protein</fullName>
    </recommendedName>
</protein>
<dbReference type="PANTHER" id="PTHR36351">
    <property type="entry name" value="EMBRYO SAC DEVELOPMENT ARREST 12"/>
    <property type="match status" value="1"/>
</dbReference>
<proteinExistence type="predicted"/>
<dbReference type="Proteomes" id="UP001372338">
    <property type="component" value="Unassembled WGS sequence"/>
</dbReference>
<dbReference type="AlphaFoldDB" id="A0AAN9HPY9"/>
<organism evidence="2 3">
    <name type="scientific">Crotalaria pallida</name>
    <name type="common">Smooth rattlebox</name>
    <name type="synonym">Crotalaria striata</name>
    <dbReference type="NCBI Taxonomy" id="3830"/>
    <lineage>
        <taxon>Eukaryota</taxon>
        <taxon>Viridiplantae</taxon>
        <taxon>Streptophyta</taxon>
        <taxon>Embryophyta</taxon>
        <taxon>Tracheophyta</taxon>
        <taxon>Spermatophyta</taxon>
        <taxon>Magnoliopsida</taxon>
        <taxon>eudicotyledons</taxon>
        <taxon>Gunneridae</taxon>
        <taxon>Pentapetalae</taxon>
        <taxon>rosids</taxon>
        <taxon>fabids</taxon>
        <taxon>Fabales</taxon>
        <taxon>Fabaceae</taxon>
        <taxon>Papilionoideae</taxon>
        <taxon>50 kb inversion clade</taxon>
        <taxon>genistoids sensu lato</taxon>
        <taxon>core genistoids</taxon>
        <taxon>Crotalarieae</taxon>
        <taxon>Crotalaria</taxon>
    </lineage>
</organism>
<reference evidence="2 3" key="1">
    <citation type="submission" date="2024-01" db="EMBL/GenBank/DDBJ databases">
        <title>The genomes of 5 underutilized Papilionoideae crops provide insights into root nodulation and disease resistanc.</title>
        <authorList>
            <person name="Yuan L."/>
        </authorList>
    </citation>
    <scope>NUCLEOTIDE SEQUENCE [LARGE SCALE GENOMIC DNA]</scope>
    <source>
        <strain evidence="2">ZHUSHIDOU_FW_LH</strain>
        <tissue evidence="2">Leaf</tissue>
    </source>
</reference>
<name>A0AAN9HPY9_CROPI</name>
<evidence type="ECO:0000313" key="3">
    <source>
        <dbReference type="Proteomes" id="UP001372338"/>
    </source>
</evidence>
<evidence type="ECO:0000313" key="2">
    <source>
        <dbReference type="EMBL" id="KAK7244816.1"/>
    </source>
</evidence>
<accession>A0AAN9HPY9</accession>
<keyword evidence="3" id="KW-1185">Reference proteome</keyword>